<dbReference type="STRING" id="1770058.A3840_13155"/>
<keyword evidence="4" id="KW-1185">Reference proteome</keyword>
<sequence length="422" mass="47619">MNYSSPTLRQIAAYSPLDVLLADVAVRVQLTPTDYQNAVAHYQAISDWLDRSGSPLEGKVLEFYPQGGFSIGATVARHSTTSDFDIDVIAQIDWSPYIDPEEALATLHDAIASVKGTRYHDKTERKTRCSTINYADMHLDVTPVVRTWGRNEKTSYIFHSKPSDLSEPKKTLLANPFGFAEWFKEMTPPDTAFGEFFERRSLDYNRILLDAKAETAPVPDQMPAYRKSRAVIALQLIKRWRNILYDRSWPNLRLPPSVLLAHYVALNANRTNTLADELIHQVDVLRSIIAGAEAQNRLIYAHNERCREDIFTDRWPGDRLNQRIFLKELDGFAADLRLMRDGGLSLAEMLKVMERLFGEKPARDAYEGFIRQQRGDLFAGKNVHIPKVGAIAALGSLAAPASARSTPYHTDFGDPETGPVRR</sequence>
<dbReference type="EMBL" id="LVVY01000097">
    <property type="protein sequence ID" value="OAM76181.1"/>
    <property type="molecule type" value="Genomic_DNA"/>
</dbReference>
<dbReference type="OrthoDB" id="1118920at2"/>
<dbReference type="GO" id="GO:0051607">
    <property type="term" value="P:defense response to virus"/>
    <property type="evidence" value="ECO:0007669"/>
    <property type="project" value="UniProtKB-KW"/>
</dbReference>
<gene>
    <name evidence="3" type="ORF">A3840_13155</name>
</gene>
<evidence type="ECO:0000313" key="4">
    <source>
        <dbReference type="Proteomes" id="UP000078389"/>
    </source>
</evidence>
<dbReference type="CDD" id="cd05400">
    <property type="entry name" value="NT_2-5OAS_ClassI-CCAase"/>
    <property type="match status" value="1"/>
</dbReference>
<accession>A0A178HTJ3</accession>
<evidence type="ECO:0000256" key="2">
    <source>
        <dbReference type="SAM" id="MobiDB-lite"/>
    </source>
</evidence>
<evidence type="ECO:0000313" key="3">
    <source>
        <dbReference type="EMBL" id="OAM76181.1"/>
    </source>
</evidence>
<dbReference type="Proteomes" id="UP000078389">
    <property type="component" value="Unassembled WGS sequence"/>
</dbReference>
<name>A0A178HTJ3_9HYPH</name>
<evidence type="ECO:0000256" key="1">
    <source>
        <dbReference type="ARBA" id="ARBA00023118"/>
    </source>
</evidence>
<dbReference type="RefSeq" id="WP_067457530.1">
    <property type="nucleotide sequence ID" value="NZ_LVVY01000097.1"/>
</dbReference>
<dbReference type="AlphaFoldDB" id="A0A178HTJ3"/>
<protein>
    <recommendedName>
        <fullName evidence="5">Nucleotidyltransferase</fullName>
    </recommendedName>
</protein>
<reference evidence="3 4" key="1">
    <citation type="submission" date="2016-03" db="EMBL/GenBank/DDBJ databases">
        <title>Genome sequencing of Devosia sp. S37.</title>
        <authorList>
            <person name="Mohd Nor M."/>
        </authorList>
    </citation>
    <scope>NUCLEOTIDE SEQUENCE [LARGE SCALE GENOMIC DNA]</scope>
    <source>
        <strain evidence="3 4">S37</strain>
    </source>
</reference>
<comment type="caution">
    <text evidence="3">The sequence shown here is derived from an EMBL/GenBank/DDBJ whole genome shotgun (WGS) entry which is preliminary data.</text>
</comment>
<feature type="region of interest" description="Disordered" evidence="2">
    <location>
        <begin position="403"/>
        <end position="422"/>
    </location>
</feature>
<dbReference type="Pfam" id="PF18144">
    <property type="entry name" value="SMODS"/>
    <property type="match status" value="1"/>
</dbReference>
<dbReference type="InterPro" id="IPR006116">
    <property type="entry name" value="NT_2-5OAS_ClassI-CCAase"/>
</dbReference>
<evidence type="ECO:0008006" key="5">
    <source>
        <dbReference type="Google" id="ProtNLM"/>
    </source>
</evidence>
<keyword evidence="1" id="KW-0051">Antiviral defense</keyword>
<dbReference type="GO" id="GO:0016779">
    <property type="term" value="F:nucleotidyltransferase activity"/>
    <property type="evidence" value="ECO:0007669"/>
    <property type="project" value="InterPro"/>
</dbReference>
<proteinExistence type="predicted"/>
<organism evidence="3 4">
    <name type="scientific">Devosia elaeis</name>
    <dbReference type="NCBI Taxonomy" id="1770058"/>
    <lineage>
        <taxon>Bacteria</taxon>
        <taxon>Pseudomonadati</taxon>
        <taxon>Pseudomonadota</taxon>
        <taxon>Alphaproteobacteria</taxon>
        <taxon>Hyphomicrobiales</taxon>
        <taxon>Devosiaceae</taxon>
        <taxon>Devosia</taxon>
    </lineage>
</organism>